<sequence length="542" mass="61957">MCILLTRTFKCFPGGTPSQHTFRYIIRCASPRYAECLSPKALAKQSEEYDIPCHECTGKFLQPFTKPRRFTESMVDENDIEARAAAENYVKSMVEFLNMALMEASFPILNNPHDDQFVYRVSKIETACRFNKDHVGNGAYCECLERDNATKEFNTNRMTELHNTAAAMRRIVSHAYLFPWRGFWPGPVTGNRAQDRLRYLSLAHTQRPANDGELDPEFPPVEQCIELHRQQPDFTFLDNLGNRQPHESESLTVVPVLQSAPDILGRVEVFTDLLTETIESFGGRDGWERSLLTSNFPITLFAEYAAATFDARMQVSNLVSRLLAHDPGLTRARIASIGRIFLKFWHFDTNVMRASFSQDLRRLLDKLVIHTYEAIVQRGSGRYRSGAYAGGMLTSPGHYKHTEYIILRNTSMRLKDEFYRQGLLESVVAPLTKAELQELDLADTDCFVCMEPLGTGQDPHAAVRFKCASEKHVVGKNCWMKCLRRMRPKYNSRELKCPLCSDCVLSDWKMPFNNNHLWAWNIVRSTVPQLAQEMGDAGYAEL</sequence>
<dbReference type="AlphaFoldDB" id="A0A135UU03"/>
<proteinExistence type="predicted"/>
<evidence type="ECO:0008006" key="3">
    <source>
        <dbReference type="Google" id="ProtNLM"/>
    </source>
</evidence>
<comment type="caution">
    <text evidence="1">The sequence shown here is derived from an EMBL/GenBank/DDBJ whole genome shotgun (WGS) entry which is preliminary data.</text>
</comment>
<name>A0A135UU03_9PEZI</name>
<protein>
    <recommendedName>
        <fullName evidence="3">RING-type domain-containing protein</fullName>
    </recommendedName>
</protein>
<dbReference type="InterPro" id="IPR013083">
    <property type="entry name" value="Znf_RING/FYVE/PHD"/>
</dbReference>
<accession>A0A135UU03</accession>
<evidence type="ECO:0000313" key="2">
    <source>
        <dbReference type="Proteomes" id="UP000070121"/>
    </source>
</evidence>
<evidence type="ECO:0000313" key="1">
    <source>
        <dbReference type="EMBL" id="KXH63885.1"/>
    </source>
</evidence>
<dbReference type="EMBL" id="JFFI01001036">
    <property type="protein sequence ID" value="KXH63885.1"/>
    <property type="molecule type" value="Genomic_DNA"/>
</dbReference>
<dbReference type="Proteomes" id="UP000070121">
    <property type="component" value="Unassembled WGS sequence"/>
</dbReference>
<dbReference type="Gene3D" id="3.30.40.10">
    <property type="entry name" value="Zinc/RING finger domain, C3HC4 (zinc finger)"/>
    <property type="match status" value="1"/>
</dbReference>
<dbReference type="CDD" id="cd16448">
    <property type="entry name" value="RING-H2"/>
    <property type="match status" value="1"/>
</dbReference>
<gene>
    <name evidence="1" type="ORF">CSAL01_03119</name>
</gene>
<organism evidence="1 2">
    <name type="scientific">Colletotrichum salicis</name>
    <dbReference type="NCBI Taxonomy" id="1209931"/>
    <lineage>
        <taxon>Eukaryota</taxon>
        <taxon>Fungi</taxon>
        <taxon>Dikarya</taxon>
        <taxon>Ascomycota</taxon>
        <taxon>Pezizomycotina</taxon>
        <taxon>Sordariomycetes</taxon>
        <taxon>Hypocreomycetidae</taxon>
        <taxon>Glomerellales</taxon>
        <taxon>Glomerellaceae</taxon>
        <taxon>Colletotrichum</taxon>
        <taxon>Colletotrichum acutatum species complex</taxon>
    </lineage>
</organism>
<keyword evidence="2" id="KW-1185">Reference proteome</keyword>
<dbReference type="OrthoDB" id="4832517at2759"/>
<dbReference type="SUPFAM" id="SSF57850">
    <property type="entry name" value="RING/U-box"/>
    <property type="match status" value="1"/>
</dbReference>
<reference evidence="1 2" key="1">
    <citation type="submission" date="2014-02" db="EMBL/GenBank/DDBJ databases">
        <title>The genome sequence of Colletotrichum salicis CBS 607.94.</title>
        <authorList>
            <person name="Baroncelli R."/>
            <person name="Thon M.R."/>
        </authorList>
    </citation>
    <scope>NUCLEOTIDE SEQUENCE [LARGE SCALE GENOMIC DNA]</scope>
    <source>
        <strain evidence="1 2">CBS 607.94</strain>
    </source>
</reference>